<organism evidence="1">
    <name type="scientific">marine metagenome</name>
    <dbReference type="NCBI Taxonomy" id="408172"/>
    <lineage>
        <taxon>unclassified sequences</taxon>
        <taxon>metagenomes</taxon>
        <taxon>ecological metagenomes</taxon>
    </lineage>
</organism>
<dbReference type="AlphaFoldDB" id="A0A382GZ54"/>
<dbReference type="EMBL" id="UINC01058282">
    <property type="protein sequence ID" value="SVB80356.1"/>
    <property type="molecule type" value="Genomic_DNA"/>
</dbReference>
<gene>
    <name evidence="1" type="ORF">METZ01_LOCUS233210</name>
</gene>
<accession>A0A382GZ54</accession>
<name>A0A382GZ54_9ZZZZ</name>
<sequence length="271" mass="30272">MREYRRISRIVEHWTLPTAAQVVDHVRRARIQLVQVGNFGVDFYSLVGDENIVPSWSGMPLPSAQANLDLAAEVIPQIQEAGANVTGQLSTTMHFGNHEEGLGLFGDKWEQLWTDDLLGTPPCASAEEVLQRNADGSLRWRSIEGRPYRTYRGCMSNPKWLAALKAMVRKGIEVGLDGFNATHHYESLCHCQHCNEYARAYLRTRLTDEETERIFGVADLELVPDALTAVPDCAAADAARLKLVLAQASDLKRKESFDEVFIEHGRSLKPG</sequence>
<evidence type="ECO:0000313" key="1">
    <source>
        <dbReference type="EMBL" id="SVB80356.1"/>
    </source>
</evidence>
<feature type="non-terminal residue" evidence="1">
    <location>
        <position position="271"/>
    </location>
</feature>
<reference evidence="1" key="1">
    <citation type="submission" date="2018-05" db="EMBL/GenBank/DDBJ databases">
        <authorList>
            <person name="Lanie J.A."/>
            <person name="Ng W.-L."/>
            <person name="Kazmierczak K.M."/>
            <person name="Andrzejewski T.M."/>
            <person name="Davidsen T.M."/>
            <person name="Wayne K.J."/>
            <person name="Tettelin H."/>
            <person name="Glass J.I."/>
            <person name="Rusch D."/>
            <person name="Podicherti R."/>
            <person name="Tsui H.-C.T."/>
            <person name="Winkler M.E."/>
        </authorList>
    </citation>
    <scope>NUCLEOTIDE SEQUENCE</scope>
</reference>
<protein>
    <submittedName>
        <fullName evidence="1">Uncharacterized protein</fullName>
    </submittedName>
</protein>
<proteinExistence type="predicted"/>